<keyword evidence="2" id="KW-1185">Reference proteome</keyword>
<evidence type="ECO:0000313" key="1">
    <source>
        <dbReference type="EMBL" id="KAK8950033.1"/>
    </source>
</evidence>
<gene>
    <name evidence="1" type="ORF">KSP40_PGU007259</name>
</gene>
<accession>A0ABR2LUF6</accession>
<protein>
    <submittedName>
        <fullName evidence="1">Uncharacterized protein</fullName>
    </submittedName>
</protein>
<organism evidence="1 2">
    <name type="scientific">Platanthera guangdongensis</name>
    <dbReference type="NCBI Taxonomy" id="2320717"/>
    <lineage>
        <taxon>Eukaryota</taxon>
        <taxon>Viridiplantae</taxon>
        <taxon>Streptophyta</taxon>
        <taxon>Embryophyta</taxon>
        <taxon>Tracheophyta</taxon>
        <taxon>Spermatophyta</taxon>
        <taxon>Magnoliopsida</taxon>
        <taxon>Liliopsida</taxon>
        <taxon>Asparagales</taxon>
        <taxon>Orchidaceae</taxon>
        <taxon>Orchidoideae</taxon>
        <taxon>Orchideae</taxon>
        <taxon>Orchidinae</taxon>
        <taxon>Platanthera</taxon>
    </lineage>
</organism>
<dbReference type="Proteomes" id="UP001412067">
    <property type="component" value="Unassembled WGS sequence"/>
</dbReference>
<name>A0ABR2LUF6_9ASPA</name>
<sequence>MKVAMQDVAKKLVLWHTPTFRPIITHDDLEPIMASLGFVSDATTTAADDLQWKEYSLRAFSSDLQQPLLLRLPFPRIDGLHLVSYKAFLCALEHYISSTEVYNLFHVRTHGGESVADVWRWSYGFDLRWRAVAAFGELSTVLSGCR</sequence>
<reference evidence="1 2" key="1">
    <citation type="journal article" date="2022" name="Nat. Plants">
        <title>Genomes of leafy and leafless Platanthera orchids illuminate the evolution of mycoheterotrophy.</title>
        <authorList>
            <person name="Li M.H."/>
            <person name="Liu K.W."/>
            <person name="Li Z."/>
            <person name="Lu H.C."/>
            <person name="Ye Q.L."/>
            <person name="Zhang D."/>
            <person name="Wang J.Y."/>
            <person name="Li Y.F."/>
            <person name="Zhong Z.M."/>
            <person name="Liu X."/>
            <person name="Yu X."/>
            <person name="Liu D.K."/>
            <person name="Tu X.D."/>
            <person name="Liu B."/>
            <person name="Hao Y."/>
            <person name="Liao X.Y."/>
            <person name="Jiang Y.T."/>
            <person name="Sun W.H."/>
            <person name="Chen J."/>
            <person name="Chen Y.Q."/>
            <person name="Ai Y."/>
            <person name="Zhai J.W."/>
            <person name="Wu S.S."/>
            <person name="Zhou Z."/>
            <person name="Hsiao Y.Y."/>
            <person name="Wu W.L."/>
            <person name="Chen Y.Y."/>
            <person name="Lin Y.F."/>
            <person name="Hsu J.L."/>
            <person name="Li C.Y."/>
            <person name="Wang Z.W."/>
            <person name="Zhao X."/>
            <person name="Zhong W.Y."/>
            <person name="Ma X.K."/>
            <person name="Ma L."/>
            <person name="Huang J."/>
            <person name="Chen G.Z."/>
            <person name="Huang M.Z."/>
            <person name="Huang L."/>
            <person name="Peng D.H."/>
            <person name="Luo Y.B."/>
            <person name="Zou S.Q."/>
            <person name="Chen S.P."/>
            <person name="Lan S."/>
            <person name="Tsai W.C."/>
            <person name="Van de Peer Y."/>
            <person name="Liu Z.J."/>
        </authorList>
    </citation>
    <scope>NUCLEOTIDE SEQUENCE [LARGE SCALE GENOMIC DNA]</scope>
    <source>
        <strain evidence="1">Lor288</strain>
    </source>
</reference>
<proteinExistence type="predicted"/>
<comment type="caution">
    <text evidence="1">The sequence shown here is derived from an EMBL/GenBank/DDBJ whole genome shotgun (WGS) entry which is preliminary data.</text>
</comment>
<dbReference type="EMBL" id="JBBWWR010000015">
    <property type="protein sequence ID" value="KAK8950033.1"/>
    <property type="molecule type" value="Genomic_DNA"/>
</dbReference>
<evidence type="ECO:0000313" key="2">
    <source>
        <dbReference type="Proteomes" id="UP001412067"/>
    </source>
</evidence>